<dbReference type="InterPro" id="IPR002035">
    <property type="entry name" value="VWF_A"/>
</dbReference>
<evidence type="ECO:0000313" key="5">
    <source>
        <dbReference type="Proteomes" id="UP001197795"/>
    </source>
</evidence>
<dbReference type="InterPro" id="IPR013783">
    <property type="entry name" value="Ig-like_fold"/>
</dbReference>
<keyword evidence="2" id="KW-0732">Signal</keyword>
<keyword evidence="1" id="KW-0472">Membrane</keyword>
<evidence type="ECO:0000256" key="1">
    <source>
        <dbReference type="SAM" id="Phobius"/>
    </source>
</evidence>
<dbReference type="PROSITE" id="PS50234">
    <property type="entry name" value="VWFA"/>
    <property type="match status" value="1"/>
</dbReference>
<dbReference type="InterPro" id="IPR036465">
    <property type="entry name" value="vWFA_dom_sf"/>
</dbReference>
<keyword evidence="5" id="KW-1185">Reference proteome</keyword>
<protein>
    <submittedName>
        <fullName evidence="4">VWA domain-containing protein</fullName>
    </submittedName>
</protein>
<dbReference type="PANTHER" id="PTHR24020">
    <property type="entry name" value="COLLAGEN ALPHA"/>
    <property type="match status" value="1"/>
</dbReference>
<dbReference type="Gene3D" id="3.40.50.410">
    <property type="entry name" value="von Willebrand factor, type A domain"/>
    <property type="match status" value="1"/>
</dbReference>
<dbReference type="PANTHER" id="PTHR24020:SF87">
    <property type="entry name" value="COLLAGEN ALPHA-1(VI) CHAIN-LIKE"/>
    <property type="match status" value="1"/>
</dbReference>
<keyword evidence="1" id="KW-1133">Transmembrane helix</keyword>
<comment type="caution">
    <text evidence="4">The sequence shown here is derived from an EMBL/GenBank/DDBJ whole genome shotgun (WGS) entry which is preliminary data.</text>
</comment>
<dbReference type="RefSeq" id="WP_118539234.1">
    <property type="nucleotide sequence ID" value="NZ_JAJEPV010000045.1"/>
</dbReference>
<dbReference type="Gene3D" id="2.60.40.10">
    <property type="entry name" value="Immunoglobulins"/>
    <property type="match status" value="1"/>
</dbReference>
<name>A0AAE3A5K9_9FIRM</name>
<dbReference type="EMBL" id="JAJEPV010000045">
    <property type="protein sequence ID" value="MCC2120813.1"/>
    <property type="molecule type" value="Genomic_DNA"/>
</dbReference>
<organism evidence="4 5">
    <name type="scientific">Waltera acetigignens</name>
    <dbReference type="NCBI Taxonomy" id="2981769"/>
    <lineage>
        <taxon>Bacteria</taxon>
        <taxon>Bacillati</taxon>
        <taxon>Bacillota</taxon>
        <taxon>Clostridia</taxon>
        <taxon>Lachnospirales</taxon>
        <taxon>Lachnospiraceae</taxon>
        <taxon>Waltera</taxon>
    </lineage>
</organism>
<feature type="chain" id="PRO_5041898196" evidence="2">
    <location>
        <begin position="24"/>
        <end position="664"/>
    </location>
</feature>
<dbReference type="AlphaFoldDB" id="A0AAE3A5K9"/>
<dbReference type="CDD" id="cd00198">
    <property type="entry name" value="vWFA"/>
    <property type="match status" value="1"/>
</dbReference>
<dbReference type="SMART" id="SM00327">
    <property type="entry name" value="VWA"/>
    <property type="match status" value="1"/>
</dbReference>
<gene>
    <name evidence="4" type="ORF">LKD75_14655</name>
</gene>
<proteinExistence type="predicted"/>
<reference evidence="4 5" key="1">
    <citation type="submission" date="2021-10" db="EMBL/GenBank/DDBJ databases">
        <title>Anaerobic single-cell dispensing facilitates the cultivation of human gut bacteria.</title>
        <authorList>
            <person name="Afrizal A."/>
        </authorList>
    </citation>
    <scope>NUCLEOTIDE SEQUENCE [LARGE SCALE GENOMIC DNA]</scope>
    <source>
        <strain evidence="4 5">CLA-AA-H273</strain>
    </source>
</reference>
<dbReference type="SUPFAM" id="SSF53300">
    <property type="entry name" value="vWA-like"/>
    <property type="match status" value="1"/>
</dbReference>
<keyword evidence="1" id="KW-0812">Transmembrane</keyword>
<evidence type="ECO:0000313" key="4">
    <source>
        <dbReference type="EMBL" id="MCC2120813.1"/>
    </source>
</evidence>
<feature type="domain" description="VWFA" evidence="3">
    <location>
        <begin position="34"/>
        <end position="221"/>
    </location>
</feature>
<evidence type="ECO:0000256" key="2">
    <source>
        <dbReference type="SAM" id="SignalP"/>
    </source>
</evidence>
<dbReference type="Pfam" id="PF00092">
    <property type="entry name" value="VWA"/>
    <property type="match status" value="1"/>
</dbReference>
<feature type="transmembrane region" description="Helical" evidence="1">
    <location>
        <begin position="510"/>
        <end position="530"/>
    </location>
</feature>
<sequence>MKRIGILLCCIVLCLLFPEKVHAEEIVSEKEPVDIIFVIDCSGSMKTNDVSRMGLSMVQAFVDTVQAEDIRIGYVAYNDSILSYSAPKSIALAEEREALKEEIGAITYSRDTDIGLGVSYACELLSAEKNTRKIMVLISDGETDLPQGKERTEEQSNQELEQCVCQCQEEGIQIYTVAFGQYDGSKTVLEEIAMQTEAESYSAQGPEDLIEILYGIFQDNLIYQIQKFSSGTYAGGSQEIRCVLDALYLDEINIVLISSKPIGEATVQYGGEEILLTGLSHYAVGKIENVGENQTGKELIIHSKTEEGQDLQVYVISYRGLTPVLEMTTDAERNQHLEYWVYFKDRNENIIKNTEFYNSFLWKLADDDADMVQEYVNVSEGVLKGSLQFPHSGIYMLRGTLSDDFGNYSFSAQVKVINEIPNGSIPEEDCTVLDGERILNLDEFFTDPNGDILTYSVTGVQEGVEVGLEGNLLTITPRSAGTHIVTLQVSDGEDAIQYAYRIKVIPIWQAYWWVVALILIVGIFVLWKILHKPRPELERLTEEKKQYHFCGKLDAYFVLQPEDEEEIPPLSFSMNKVKDGRVSLGALFGTYPEQAKALQLEDIFLIADENRNIILYHRSKSGVMVGNAIACMQIQYSISFGDIIYITSSDGRYDLEIHYVAVFE</sequence>
<accession>A0AAE3A5K9</accession>
<dbReference type="Proteomes" id="UP001197795">
    <property type="component" value="Unassembled WGS sequence"/>
</dbReference>
<feature type="signal peptide" evidence="2">
    <location>
        <begin position="1"/>
        <end position="23"/>
    </location>
</feature>
<dbReference type="InterPro" id="IPR050525">
    <property type="entry name" value="ECM_Assembly_Org"/>
</dbReference>
<evidence type="ECO:0000259" key="3">
    <source>
        <dbReference type="PROSITE" id="PS50234"/>
    </source>
</evidence>